<dbReference type="Gene3D" id="1.20.144.10">
    <property type="entry name" value="Phosphatidic acid phosphatase type 2/haloperoxidase"/>
    <property type="match status" value="1"/>
</dbReference>
<feature type="transmembrane region" description="Helical" evidence="1">
    <location>
        <begin position="7"/>
        <end position="32"/>
    </location>
</feature>
<sequence>MTAARGIGVAVVSVRPSAAAVAAVGVYALMWLGHQQAWGWLDSPDAASLSTLYDVGVQHPEWVRFWQVLCTVLGPAVFRVLAAVAAVIALVRRSLRTAAFLFVTVELSGLLIQAAKGLADRPRPATALVTESSSSFPSGHALGVLVGVLALLTVVWPMLSRPLAVAAGAAGAVVVLAVGFGRVALNVHHLSDVLAGWALGYLYFLACAWLLRR</sequence>
<proteinExistence type="predicted"/>
<feature type="domain" description="Phosphatidic acid phosphatase type 2/haloperoxidase" evidence="2">
    <location>
        <begin position="95"/>
        <end position="208"/>
    </location>
</feature>
<feature type="transmembrane region" description="Helical" evidence="1">
    <location>
        <begin position="139"/>
        <end position="156"/>
    </location>
</feature>
<dbReference type="EMBL" id="LZKJ01000135">
    <property type="protein sequence ID" value="OBI44552.1"/>
    <property type="molecule type" value="Genomic_DNA"/>
</dbReference>
<evidence type="ECO:0000259" key="2">
    <source>
        <dbReference type="SMART" id="SM00014"/>
    </source>
</evidence>
<dbReference type="SUPFAM" id="SSF48317">
    <property type="entry name" value="Acid phosphatase/Vanadium-dependent haloperoxidase"/>
    <property type="match status" value="1"/>
</dbReference>
<feature type="transmembrane region" description="Helical" evidence="1">
    <location>
        <begin position="65"/>
        <end position="91"/>
    </location>
</feature>
<evidence type="ECO:0000313" key="3">
    <source>
        <dbReference type="EMBL" id="OBI44552.1"/>
    </source>
</evidence>
<protein>
    <recommendedName>
        <fullName evidence="2">Phosphatidic acid phosphatase type 2/haloperoxidase domain-containing protein</fullName>
    </recommendedName>
</protein>
<gene>
    <name evidence="3" type="ORF">A5707_03205</name>
</gene>
<comment type="caution">
    <text evidence="3">The sequence shown here is derived from an EMBL/GenBank/DDBJ whole genome shotgun (WGS) entry which is preliminary data.</text>
</comment>
<dbReference type="PANTHER" id="PTHR14969">
    <property type="entry name" value="SPHINGOSINE-1-PHOSPHATE PHOSPHOHYDROLASE"/>
    <property type="match status" value="1"/>
</dbReference>
<feature type="transmembrane region" description="Helical" evidence="1">
    <location>
        <begin position="163"/>
        <end position="181"/>
    </location>
</feature>
<dbReference type="InterPro" id="IPR000326">
    <property type="entry name" value="PAP2/HPO"/>
</dbReference>
<feature type="transmembrane region" description="Helical" evidence="1">
    <location>
        <begin position="98"/>
        <end position="119"/>
    </location>
</feature>
<feature type="transmembrane region" description="Helical" evidence="1">
    <location>
        <begin position="193"/>
        <end position="211"/>
    </location>
</feature>
<keyword evidence="1" id="KW-1133">Transmembrane helix</keyword>
<dbReference type="SMART" id="SM00014">
    <property type="entry name" value="acidPPc"/>
    <property type="match status" value="1"/>
</dbReference>
<organism evidence="3 4">
    <name type="scientific">Mycobacterium kyorinense</name>
    <dbReference type="NCBI Taxonomy" id="487514"/>
    <lineage>
        <taxon>Bacteria</taxon>
        <taxon>Bacillati</taxon>
        <taxon>Actinomycetota</taxon>
        <taxon>Actinomycetes</taxon>
        <taxon>Mycobacteriales</taxon>
        <taxon>Mycobacteriaceae</taxon>
        <taxon>Mycobacterium</taxon>
    </lineage>
</organism>
<evidence type="ECO:0000313" key="4">
    <source>
        <dbReference type="Proteomes" id="UP000093592"/>
    </source>
</evidence>
<dbReference type="Proteomes" id="UP000093592">
    <property type="component" value="Unassembled WGS sequence"/>
</dbReference>
<reference evidence="4" key="1">
    <citation type="submission" date="2016-06" db="EMBL/GenBank/DDBJ databases">
        <authorList>
            <person name="Sutton G."/>
            <person name="Brinkac L."/>
            <person name="Sanka R."/>
            <person name="Adams M."/>
            <person name="Lau E."/>
            <person name="Sam S."/>
            <person name="Sreng N."/>
            <person name="Him V."/>
            <person name="Kerleguer A."/>
            <person name="Cheng S."/>
        </authorList>
    </citation>
    <scope>NUCLEOTIDE SEQUENCE [LARGE SCALE GENOMIC DNA]</scope>
    <source>
        <strain evidence="4">E861</strain>
    </source>
</reference>
<keyword evidence="1" id="KW-0812">Transmembrane</keyword>
<accession>A0A1A2Z512</accession>
<dbReference type="InterPro" id="IPR036938">
    <property type="entry name" value="PAP2/HPO_sf"/>
</dbReference>
<dbReference type="PANTHER" id="PTHR14969:SF13">
    <property type="entry name" value="AT30094P"/>
    <property type="match status" value="1"/>
</dbReference>
<keyword evidence="1" id="KW-0472">Membrane</keyword>
<evidence type="ECO:0000256" key="1">
    <source>
        <dbReference type="SAM" id="Phobius"/>
    </source>
</evidence>
<dbReference type="AlphaFoldDB" id="A0A1A2Z512"/>
<dbReference type="RefSeq" id="WP_065015228.1">
    <property type="nucleotide sequence ID" value="NZ_LZKJ01000135.1"/>
</dbReference>
<dbReference type="Pfam" id="PF01569">
    <property type="entry name" value="PAP2"/>
    <property type="match status" value="1"/>
</dbReference>
<name>A0A1A2Z512_9MYCO</name>